<sequence length="71" mass="8090">MSLFAQSLGRVQLVKIRERLTRVSLVLSPTFHSLFLDCGSEHSKNRSFDAELQVLGKTIFFAQLVARVQLR</sequence>
<proteinExistence type="predicted"/>
<dbReference type="Proteomes" id="UP000297253">
    <property type="component" value="Unassembled WGS sequence"/>
</dbReference>
<dbReference type="OrthoDB" id="9943500at2"/>
<evidence type="ECO:0000313" key="2">
    <source>
        <dbReference type="Proteomes" id="UP000297253"/>
    </source>
</evidence>
<gene>
    <name evidence="1" type="ORF">E4T82_00210</name>
</gene>
<organism evidence="1 2">
    <name type="scientific">Streptococcus cuniculi</name>
    <dbReference type="NCBI Taxonomy" id="1432788"/>
    <lineage>
        <taxon>Bacteria</taxon>
        <taxon>Bacillati</taxon>
        <taxon>Bacillota</taxon>
        <taxon>Bacilli</taxon>
        <taxon>Lactobacillales</taxon>
        <taxon>Streptococcaceae</taxon>
        <taxon>Streptococcus</taxon>
    </lineage>
</organism>
<evidence type="ECO:0000313" key="1">
    <source>
        <dbReference type="EMBL" id="TFU98768.1"/>
    </source>
</evidence>
<dbReference type="EMBL" id="SPPD01000001">
    <property type="protein sequence ID" value="TFU98768.1"/>
    <property type="molecule type" value="Genomic_DNA"/>
</dbReference>
<comment type="caution">
    <text evidence="1">The sequence shown here is derived from an EMBL/GenBank/DDBJ whole genome shotgun (WGS) entry which is preliminary data.</text>
</comment>
<protein>
    <submittedName>
        <fullName evidence="1">Uncharacterized protein</fullName>
    </submittedName>
</protein>
<reference evidence="1 2" key="1">
    <citation type="submission" date="2019-03" db="EMBL/GenBank/DDBJ databases">
        <title>Diversity of the mouse oral microbiome.</title>
        <authorList>
            <person name="Joseph S."/>
            <person name="Aduse-Opoku J."/>
            <person name="Curtis M."/>
            <person name="Wade W."/>
            <person name="Hashim A."/>
        </authorList>
    </citation>
    <scope>NUCLEOTIDE SEQUENCE [LARGE SCALE GENOMIC DNA]</scope>
    <source>
        <strain evidence="1 2">WM131</strain>
    </source>
</reference>
<dbReference type="AlphaFoldDB" id="A0A4Y9JEW4"/>
<name>A0A4Y9JEW4_9STRE</name>
<accession>A0A4Y9JEW4</accession>